<dbReference type="AlphaFoldDB" id="A0A0R3SVR5"/>
<accession>A0A0R3SVR5</accession>
<evidence type="ECO:0000313" key="2">
    <source>
        <dbReference type="Proteomes" id="UP000274504"/>
    </source>
</evidence>
<dbReference type="WBParaSite" id="HDID_0000969401-mRNA-1">
    <property type="protein sequence ID" value="HDID_0000969401-mRNA-1"/>
    <property type="gene ID" value="HDID_0000969401"/>
</dbReference>
<organism evidence="3">
    <name type="scientific">Hymenolepis diminuta</name>
    <name type="common">Rat tapeworm</name>
    <dbReference type="NCBI Taxonomy" id="6216"/>
    <lineage>
        <taxon>Eukaryota</taxon>
        <taxon>Metazoa</taxon>
        <taxon>Spiralia</taxon>
        <taxon>Lophotrochozoa</taxon>
        <taxon>Platyhelminthes</taxon>
        <taxon>Cestoda</taxon>
        <taxon>Eucestoda</taxon>
        <taxon>Cyclophyllidea</taxon>
        <taxon>Hymenolepididae</taxon>
        <taxon>Hymenolepis</taxon>
    </lineage>
</organism>
<evidence type="ECO:0000313" key="3">
    <source>
        <dbReference type="WBParaSite" id="HDID_0000969401-mRNA-1"/>
    </source>
</evidence>
<reference evidence="1 2" key="2">
    <citation type="submission" date="2018-11" db="EMBL/GenBank/DDBJ databases">
        <authorList>
            <consortium name="Pathogen Informatics"/>
        </authorList>
    </citation>
    <scope>NUCLEOTIDE SEQUENCE [LARGE SCALE GENOMIC DNA]</scope>
</reference>
<dbReference type="Proteomes" id="UP000274504">
    <property type="component" value="Unassembled WGS sequence"/>
</dbReference>
<gene>
    <name evidence="1" type="ORF">HDID_LOCUS9692</name>
</gene>
<name>A0A0R3SVR5_HYMDI</name>
<reference evidence="3" key="1">
    <citation type="submission" date="2017-02" db="UniProtKB">
        <authorList>
            <consortium name="WormBaseParasite"/>
        </authorList>
    </citation>
    <scope>IDENTIFICATION</scope>
</reference>
<sequence>MGRNQGILRSTELLTWWSGDGGGGVGEKWQWCSLTLINEEHSVYTLAVYFQGTVYALGFGECVDAMEMLDVYARGLWISLASFGLYPGKRLRVCSMARIGNQLVFESKVTN</sequence>
<proteinExistence type="predicted"/>
<protein>
    <submittedName>
        <fullName evidence="3">Mcl1_mid domain-containing protein</fullName>
    </submittedName>
</protein>
<evidence type="ECO:0000313" key="1">
    <source>
        <dbReference type="EMBL" id="VDL62107.1"/>
    </source>
</evidence>
<dbReference type="EMBL" id="UYSG01011370">
    <property type="protein sequence ID" value="VDL62107.1"/>
    <property type="molecule type" value="Genomic_DNA"/>
</dbReference>